<proteinExistence type="predicted"/>
<reference evidence="2 3" key="1">
    <citation type="journal article" date="2017" name="Nat. Commun.">
        <title>Genome assembly with in vitro proximity ligation data and whole-genome triplication in lettuce.</title>
        <authorList>
            <person name="Reyes-Chin-Wo S."/>
            <person name="Wang Z."/>
            <person name="Yang X."/>
            <person name="Kozik A."/>
            <person name="Arikit S."/>
            <person name="Song C."/>
            <person name="Xia L."/>
            <person name="Froenicke L."/>
            <person name="Lavelle D.O."/>
            <person name="Truco M.J."/>
            <person name="Xia R."/>
            <person name="Zhu S."/>
            <person name="Xu C."/>
            <person name="Xu H."/>
            <person name="Xu X."/>
            <person name="Cox K."/>
            <person name="Korf I."/>
            <person name="Meyers B.C."/>
            <person name="Michelmore R.W."/>
        </authorList>
    </citation>
    <scope>NUCLEOTIDE SEQUENCE [LARGE SCALE GENOMIC DNA]</scope>
    <source>
        <strain evidence="3">cv. Salinas</strain>
        <tissue evidence="2">Seedlings</tissue>
    </source>
</reference>
<gene>
    <name evidence="2" type="ORF">LSAT_V11C800420670</name>
</gene>
<dbReference type="EMBL" id="NBSK02000008">
    <property type="protein sequence ID" value="KAJ0190839.1"/>
    <property type="molecule type" value="Genomic_DNA"/>
</dbReference>
<dbReference type="AlphaFoldDB" id="A0A9R1WY17"/>
<feature type="domain" description="Reverse transcriptase" evidence="1">
    <location>
        <begin position="1"/>
        <end position="138"/>
    </location>
</feature>
<protein>
    <recommendedName>
        <fullName evidence="1">Reverse transcriptase domain-containing protein</fullName>
    </recommendedName>
</protein>
<keyword evidence="3" id="KW-1185">Reference proteome</keyword>
<evidence type="ECO:0000313" key="3">
    <source>
        <dbReference type="Proteomes" id="UP000235145"/>
    </source>
</evidence>
<comment type="caution">
    <text evidence="2">The sequence shown here is derived from an EMBL/GenBank/DDBJ whole genome shotgun (WGS) entry which is preliminary data.</text>
</comment>
<dbReference type="Pfam" id="PF00078">
    <property type="entry name" value="RVT_1"/>
    <property type="match status" value="1"/>
</dbReference>
<dbReference type="PROSITE" id="PS50878">
    <property type="entry name" value="RT_POL"/>
    <property type="match status" value="1"/>
</dbReference>
<accession>A0A9R1WY17</accession>
<evidence type="ECO:0000313" key="2">
    <source>
        <dbReference type="EMBL" id="KAJ0190839.1"/>
    </source>
</evidence>
<dbReference type="PANTHER" id="PTHR33116">
    <property type="entry name" value="REVERSE TRANSCRIPTASE ZINC-BINDING DOMAIN-CONTAINING PROTEIN-RELATED-RELATED"/>
    <property type="match status" value="1"/>
</dbReference>
<sequence length="313" mass="35413">MLVNRSPTEEYPTSRGVRQGDPLSPFLFILAMEGLNVAVKSTSKNVLIRCIKLSNGGPMISHLFYANDVIFVGEWCSESITNLSRILKCFHISSVLKVNFLKSRLFGIGISNQEIKRMALVLGCMEGSFPFTYLGVPVGENMALKKHWQPIINKFWSKLSIRKAKALSFGGCLTLVKYVLSSLPTYYMSLFKAPQGGGDDGKSKIHWVDWSKITASKKHGGLALITKWWWGLLNEEGNLWREVIVSIHNLQRKPTTYIARKSSTGVWHNILKVITHINDLNLDRNKFFKLILGCGVNILFWKDTWCGNLLFQT</sequence>
<dbReference type="PANTHER" id="PTHR33116:SF79">
    <property type="entry name" value="REVERSE TRANSCRIPTASE DOMAIN, ZINC FINGER, CCHC-TYPE-RELATED"/>
    <property type="match status" value="1"/>
</dbReference>
<name>A0A9R1WY17_LACSA</name>
<dbReference type="InterPro" id="IPR000477">
    <property type="entry name" value="RT_dom"/>
</dbReference>
<evidence type="ECO:0000259" key="1">
    <source>
        <dbReference type="PROSITE" id="PS50878"/>
    </source>
</evidence>
<organism evidence="2 3">
    <name type="scientific">Lactuca sativa</name>
    <name type="common">Garden lettuce</name>
    <dbReference type="NCBI Taxonomy" id="4236"/>
    <lineage>
        <taxon>Eukaryota</taxon>
        <taxon>Viridiplantae</taxon>
        <taxon>Streptophyta</taxon>
        <taxon>Embryophyta</taxon>
        <taxon>Tracheophyta</taxon>
        <taxon>Spermatophyta</taxon>
        <taxon>Magnoliopsida</taxon>
        <taxon>eudicotyledons</taxon>
        <taxon>Gunneridae</taxon>
        <taxon>Pentapetalae</taxon>
        <taxon>asterids</taxon>
        <taxon>campanulids</taxon>
        <taxon>Asterales</taxon>
        <taxon>Asteraceae</taxon>
        <taxon>Cichorioideae</taxon>
        <taxon>Cichorieae</taxon>
        <taxon>Lactucinae</taxon>
        <taxon>Lactuca</taxon>
    </lineage>
</organism>
<dbReference type="Proteomes" id="UP000235145">
    <property type="component" value="Unassembled WGS sequence"/>
</dbReference>